<reference evidence="3" key="1">
    <citation type="journal article" date="2019" name="Int. J. Syst. Evol. Microbiol.">
        <title>The Global Catalogue of Microorganisms (GCM) 10K type strain sequencing project: providing services to taxonomists for standard genome sequencing and annotation.</title>
        <authorList>
            <consortium name="The Broad Institute Genomics Platform"/>
            <consortium name="The Broad Institute Genome Sequencing Center for Infectious Disease"/>
            <person name="Wu L."/>
            <person name="Ma J."/>
        </authorList>
    </citation>
    <scope>NUCLEOTIDE SEQUENCE [LARGE SCALE GENOMIC DNA]</scope>
    <source>
        <strain evidence="3">NBRC 108728</strain>
    </source>
</reference>
<keyword evidence="3" id="KW-1185">Reference proteome</keyword>
<protein>
    <submittedName>
        <fullName evidence="2">Uncharacterized protein</fullName>
    </submittedName>
</protein>
<evidence type="ECO:0000256" key="1">
    <source>
        <dbReference type="SAM" id="Phobius"/>
    </source>
</evidence>
<evidence type="ECO:0000313" key="3">
    <source>
        <dbReference type="Proteomes" id="UP001321486"/>
    </source>
</evidence>
<feature type="transmembrane region" description="Helical" evidence="1">
    <location>
        <begin position="40"/>
        <end position="61"/>
    </location>
</feature>
<name>A0ABM8GM91_9MICO</name>
<accession>A0ABM8GM91</accession>
<keyword evidence="1" id="KW-0812">Transmembrane</keyword>
<dbReference type="EMBL" id="AP027732">
    <property type="protein sequence ID" value="BDZ49521.1"/>
    <property type="molecule type" value="Genomic_DNA"/>
</dbReference>
<evidence type="ECO:0000313" key="2">
    <source>
        <dbReference type="EMBL" id="BDZ49521.1"/>
    </source>
</evidence>
<keyword evidence="1" id="KW-1133">Transmembrane helix</keyword>
<dbReference type="RefSeq" id="WP_286346299.1">
    <property type="nucleotide sequence ID" value="NZ_AP027732.1"/>
</dbReference>
<sequence>MVQTAESPRLDSRVALVGGAGVVVAHLILLRPFGWWYGEAAGLIVAVALFVGFAVIAFGLPGAGAGLLGPSRLARWALFVSGALAVVGVVAAWFFPRGSVDFSSAGVRAFGIVLGCVSSPSCWRW</sequence>
<dbReference type="Proteomes" id="UP001321486">
    <property type="component" value="Chromosome"/>
</dbReference>
<keyword evidence="1" id="KW-0472">Membrane</keyword>
<proteinExistence type="predicted"/>
<feature type="transmembrane region" description="Helical" evidence="1">
    <location>
        <begin position="12"/>
        <end position="34"/>
    </location>
</feature>
<gene>
    <name evidence="2" type="ORF">GCM10025867_17620</name>
</gene>
<feature type="transmembrane region" description="Helical" evidence="1">
    <location>
        <begin position="73"/>
        <end position="95"/>
    </location>
</feature>
<organism evidence="2 3">
    <name type="scientific">Frondihabitans sucicola</name>
    <dbReference type="NCBI Taxonomy" id="1268041"/>
    <lineage>
        <taxon>Bacteria</taxon>
        <taxon>Bacillati</taxon>
        <taxon>Actinomycetota</taxon>
        <taxon>Actinomycetes</taxon>
        <taxon>Micrococcales</taxon>
        <taxon>Microbacteriaceae</taxon>
        <taxon>Frondihabitans</taxon>
    </lineage>
</organism>